<keyword evidence="3" id="KW-1185">Reference proteome</keyword>
<gene>
    <name evidence="2" type="ORF">CAG99_14645</name>
</gene>
<dbReference type="RefSeq" id="WP_086162212.1">
    <property type="nucleotide sequence ID" value="NZ_CP021121.1"/>
</dbReference>
<evidence type="ECO:0000313" key="2">
    <source>
        <dbReference type="EMBL" id="ARQ72366.1"/>
    </source>
</evidence>
<dbReference type="Proteomes" id="UP000194218">
    <property type="component" value="Chromosome"/>
</dbReference>
<dbReference type="InterPro" id="IPR000305">
    <property type="entry name" value="GIY-YIG_endonuc"/>
</dbReference>
<dbReference type="InterPro" id="IPR049311">
    <property type="entry name" value="GIY_YIG_cat"/>
</dbReference>
<evidence type="ECO:0000313" key="3">
    <source>
        <dbReference type="Proteomes" id="UP000194218"/>
    </source>
</evidence>
<evidence type="ECO:0000259" key="1">
    <source>
        <dbReference type="PROSITE" id="PS50164"/>
    </source>
</evidence>
<protein>
    <recommendedName>
        <fullName evidence="1">GIY-YIG domain-containing protein</fullName>
    </recommendedName>
</protein>
<accession>A0A1W7D5Q1</accession>
<dbReference type="KEGG" id="smao:CAG99_14645"/>
<dbReference type="AlphaFoldDB" id="A0A1W7D5Q1"/>
<proteinExistence type="predicted"/>
<dbReference type="PROSITE" id="PS50164">
    <property type="entry name" value="GIY_YIG"/>
    <property type="match status" value="1"/>
</dbReference>
<dbReference type="OrthoDB" id="7593365at2"/>
<feature type="domain" description="GIY-YIG" evidence="1">
    <location>
        <begin position="31"/>
        <end position="141"/>
    </location>
</feature>
<organism evidence="2 3">
    <name type="scientific">Streptomyces marincola</name>
    <dbReference type="NCBI Taxonomy" id="2878388"/>
    <lineage>
        <taxon>Bacteria</taxon>
        <taxon>Bacillati</taxon>
        <taxon>Actinomycetota</taxon>
        <taxon>Actinomycetes</taxon>
        <taxon>Kitasatosporales</taxon>
        <taxon>Streptomycetaceae</taxon>
        <taxon>Streptomyces</taxon>
    </lineage>
</organism>
<dbReference type="Pfam" id="PF20815">
    <property type="entry name" value="GIY_YIG_2"/>
    <property type="match status" value="1"/>
</dbReference>
<sequence>MRFEAERVALLDPERLWSAGEVLGRPGPVPRAAGVYGWRFTSAPHEGLPVGKLLYVGIAPRRMATRTSRQNLRSRVRYHFRGNAEGSTLRLTLGCLLGLELRRVGSGRRLTFTVRGEAELSAWMAEHAKVSWVEHPQPWLLESELIANLDLPLNLDQNKRNTFYAKLRAMRAAARERARELPIST</sequence>
<name>A0A1W7D5Q1_9ACTN</name>
<dbReference type="EMBL" id="CP021121">
    <property type="protein sequence ID" value="ARQ72366.1"/>
    <property type="molecule type" value="Genomic_DNA"/>
</dbReference>
<reference evidence="2 3" key="1">
    <citation type="submission" date="2017-05" db="EMBL/GenBank/DDBJ databases">
        <title>Complete genome sequence of Streptomyces sp. SCSIO 03032 revealed the diverse biosynthetic pathways for its bioactive secondary metabolites.</title>
        <authorList>
            <person name="Ma L."/>
            <person name="Zhu Y."/>
            <person name="Zhang W."/>
            <person name="Zhang G."/>
            <person name="Tian X."/>
            <person name="Zhang S."/>
            <person name="Zhang C."/>
        </authorList>
    </citation>
    <scope>NUCLEOTIDE SEQUENCE [LARGE SCALE GENOMIC DNA]</scope>
    <source>
        <strain evidence="2 3">SCSIO 03032</strain>
    </source>
</reference>